<name>A0A1G5BSS0_9BACT</name>
<dbReference type="NCBIfam" id="TIGR00661">
    <property type="entry name" value="MJ1255"/>
    <property type="match status" value="1"/>
</dbReference>
<feature type="compositionally biased region" description="Low complexity" evidence="1">
    <location>
        <begin position="351"/>
        <end position="362"/>
    </location>
</feature>
<dbReference type="AlphaFoldDB" id="A0A1G5BSS0"/>
<dbReference type="EMBL" id="FMUX01000002">
    <property type="protein sequence ID" value="SCX93146.1"/>
    <property type="molecule type" value="Genomic_DNA"/>
</dbReference>
<protein>
    <recommendedName>
        <fullName evidence="4">Glycosyltransferase</fullName>
    </recommendedName>
</protein>
<dbReference type="SUPFAM" id="SSF53756">
    <property type="entry name" value="UDP-Glycosyltransferase/glycogen phosphorylase"/>
    <property type="match status" value="1"/>
</dbReference>
<gene>
    <name evidence="2" type="ORF">SAMN05216233_102171</name>
</gene>
<dbReference type="Proteomes" id="UP000198870">
    <property type="component" value="Unassembled WGS sequence"/>
</dbReference>
<keyword evidence="3" id="KW-1185">Reference proteome</keyword>
<accession>A0A1G5BSS0</accession>
<organism evidence="2 3">
    <name type="scientific">Desulfoluna spongiiphila</name>
    <dbReference type="NCBI Taxonomy" id="419481"/>
    <lineage>
        <taxon>Bacteria</taxon>
        <taxon>Pseudomonadati</taxon>
        <taxon>Thermodesulfobacteriota</taxon>
        <taxon>Desulfobacteria</taxon>
        <taxon>Desulfobacterales</taxon>
        <taxon>Desulfolunaceae</taxon>
        <taxon>Desulfoluna</taxon>
    </lineage>
</organism>
<evidence type="ECO:0000256" key="1">
    <source>
        <dbReference type="SAM" id="MobiDB-lite"/>
    </source>
</evidence>
<dbReference type="RefSeq" id="WP_092208507.1">
    <property type="nucleotide sequence ID" value="NZ_FMUX01000002.1"/>
</dbReference>
<dbReference type="OrthoDB" id="9793805at2"/>
<dbReference type="STRING" id="419481.SAMN05216233_102171"/>
<evidence type="ECO:0000313" key="2">
    <source>
        <dbReference type="EMBL" id="SCX93146.1"/>
    </source>
</evidence>
<dbReference type="Gene3D" id="3.40.50.2000">
    <property type="entry name" value="Glycogen Phosphorylase B"/>
    <property type="match status" value="1"/>
</dbReference>
<sequence length="385" mass="42892">MKIFYGVQATGNGHITRARILGKALEAKGAEITWLFTGRAPEKLFDMDAFGNYRTCKGLTFATRKGRIDLLQTAMKLSFPAFFRDVTGLDLAGYDRVISDFEPVTAWSCKFQGLPCLGISHQNAFKFPIPVEGDRPLPRLVMNLFAPCSLSVGLHWHPFAPPILPPIIDTSHTDKSEETDKILVYLPFEDHRTVQRVLRDMQRGRFMIYCDVNSPRDEGPLHLRPFSLNGFRDDLATCHGVICGAGFELTSEAIHLGKKLLVKPVAGQMEQLSNALALERLGLATRMNRLAPGTVTAWLQAPAIRRMVFPDTASELAHWITQGCTESIEALSRRLWARTNPQGAFRSPWQGSGTPTTPPSLLTEHRLRPSLPIPPALRRPPFTLS</sequence>
<proteinExistence type="predicted"/>
<evidence type="ECO:0008006" key="4">
    <source>
        <dbReference type="Google" id="ProtNLM"/>
    </source>
</evidence>
<feature type="region of interest" description="Disordered" evidence="1">
    <location>
        <begin position="343"/>
        <end position="385"/>
    </location>
</feature>
<dbReference type="InterPro" id="IPR005262">
    <property type="entry name" value="MJ1255-like"/>
</dbReference>
<reference evidence="2 3" key="1">
    <citation type="submission" date="2016-10" db="EMBL/GenBank/DDBJ databases">
        <authorList>
            <person name="de Groot N.N."/>
        </authorList>
    </citation>
    <scope>NUCLEOTIDE SEQUENCE [LARGE SCALE GENOMIC DNA]</scope>
    <source>
        <strain evidence="2 3">AA1</strain>
    </source>
</reference>
<evidence type="ECO:0000313" key="3">
    <source>
        <dbReference type="Proteomes" id="UP000198870"/>
    </source>
</evidence>
<dbReference type="Pfam" id="PF13528">
    <property type="entry name" value="Glyco_trans_1_3"/>
    <property type="match status" value="1"/>
</dbReference>